<keyword evidence="2" id="KW-0812">Transmembrane</keyword>
<keyword evidence="2" id="KW-0472">Membrane</keyword>
<sequence length="104" mass="12107">MSISMDTSSAKETWGNLQEERNQSDSTTILTDFNDRVHFFMGPMYRDIAYMIEEDKSSIVTDKIFVIFIISLTIFCSGAVLYRLVLYYNLLKRISISYDLTHNI</sequence>
<accession>A0A9C7F6E5</accession>
<feature type="compositionally biased region" description="Polar residues" evidence="1">
    <location>
        <begin position="1"/>
        <end position="11"/>
    </location>
</feature>
<feature type="region of interest" description="Disordered" evidence="1">
    <location>
        <begin position="1"/>
        <end position="27"/>
    </location>
</feature>
<evidence type="ECO:0000256" key="1">
    <source>
        <dbReference type="SAM" id="MobiDB-lite"/>
    </source>
</evidence>
<keyword evidence="2" id="KW-1133">Transmembrane helix</keyword>
<protein>
    <submittedName>
        <fullName evidence="3">Wsv293a-like protein</fullName>
    </submittedName>
</protein>
<reference evidence="3" key="1">
    <citation type="submission" date="2022-10" db="EMBL/GenBank/DDBJ databases">
        <title>Genome sequences of endogenous nimaviruses in decapod crustaceans.</title>
        <authorList>
            <person name="Kawato S."/>
            <person name="Nozaki R."/>
            <person name="Kondo H."/>
            <person name="Hirono I."/>
        </authorList>
    </citation>
    <scope>NUCLEOTIDE SEQUENCE</scope>
    <source>
        <strain evidence="3">Mikawa2016</strain>
    </source>
</reference>
<evidence type="ECO:0000256" key="2">
    <source>
        <dbReference type="SAM" id="Phobius"/>
    </source>
</evidence>
<feature type="transmembrane region" description="Helical" evidence="2">
    <location>
        <begin position="64"/>
        <end position="85"/>
    </location>
</feature>
<dbReference type="EMBL" id="LC738871">
    <property type="protein sequence ID" value="BDT62066.1"/>
    <property type="molecule type" value="Genomic_DNA"/>
</dbReference>
<proteinExistence type="predicted"/>
<name>A0A9C7F6E5_9VIRU</name>
<organism evidence="3">
    <name type="scientific">Penaeus monodon majanivirus B</name>
    <dbReference type="NCBI Taxonomy" id="2984272"/>
    <lineage>
        <taxon>Viruses</taxon>
        <taxon>Viruses incertae sedis</taxon>
        <taxon>Naldaviricetes</taxon>
        <taxon>Nimaviridae</taxon>
    </lineage>
</organism>
<evidence type="ECO:0000313" key="3">
    <source>
        <dbReference type="EMBL" id="BDT62066.1"/>
    </source>
</evidence>